<keyword evidence="1" id="KW-0547">Nucleotide-binding</keyword>
<dbReference type="SMART" id="SM01086">
    <property type="entry name" value="ClpB_D2-small"/>
    <property type="match status" value="1"/>
</dbReference>
<evidence type="ECO:0000313" key="4">
    <source>
        <dbReference type="EMBL" id="GAI15425.1"/>
    </source>
</evidence>
<feature type="domain" description="Clp ATPase C-terminal" evidence="3">
    <location>
        <begin position="21"/>
        <end position="110"/>
    </location>
</feature>
<dbReference type="AlphaFoldDB" id="X1ML40"/>
<evidence type="ECO:0000256" key="2">
    <source>
        <dbReference type="ARBA" id="ARBA00022840"/>
    </source>
</evidence>
<feature type="non-terminal residue" evidence="4">
    <location>
        <position position="1"/>
    </location>
</feature>
<dbReference type="InterPro" id="IPR027417">
    <property type="entry name" value="P-loop_NTPase"/>
</dbReference>
<evidence type="ECO:0000256" key="1">
    <source>
        <dbReference type="ARBA" id="ARBA00022741"/>
    </source>
</evidence>
<dbReference type="GO" id="GO:0005524">
    <property type="term" value="F:ATP binding"/>
    <property type="evidence" value="ECO:0007669"/>
    <property type="project" value="UniProtKB-KW"/>
</dbReference>
<name>X1ML40_9ZZZZ</name>
<proteinExistence type="predicted"/>
<evidence type="ECO:0000259" key="3">
    <source>
        <dbReference type="SMART" id="SM01086"/>
    </source>
</evidence>
<protein>
    <recommendedName>
        <fullName evidence="3">Clp ATPase C-terminal domain-containing protein</fullName>
    </recommendedName>
</protein>
<gene>
    <name evidence="4" type="ORF">S06H3_20628</name>
</gene>
<dbReference type="Pfam" id="PF10431">
    <property type="entry name" value="ClpB_D2-small"/>
    <property type="match status" value="1"/>
</dbReference>
<accession>X1ML40</accession>
<dbReference type="Gene3D" id="1.10.8.60">
    <property type="match status" value="1"/>
</dbReference>
<sequence length="120" mass="13705">KKTFRPEFINRIDEIIVFHELTEEQLRSIVDLMVKDLQKRLKEHKLGVELTEAAKSWLAKEGYDPVYGARPLRRAIERNVENPLSTRLLRGEFNEGDTIIVDLGDEGLNFSVGKAAEAVV</sequence>
<dbReference type="GO" id="GO:0005737">
    <property type="term" value="C:cytoplasm"/>
    <property type="evidence" value="ECO:0007669"/>
    <property type="project" value="TreeGrafter"/>
</dbReference>
<dbReference type="GO" id="GO:0016887">
    <property type="term" value="F:ATP hydrolysis activity"/>
    <property type="evidence" value="ECO:0007669"/>
    <property type="project" value="TreeGrafter"/>
</dbReference>
<comment type="caution">
    <text evidence="4">The sequence shown here is derived from an EMBL/GenBank/DDBJ whole genome shotgun (WGS) entry which is preliminary data.</text>
</comment>
<dbReference type="PANTHER" id="PTHR11638">
    <property type="entry name" value="ATP-DEPENDENT CLP PROTEASE"/>
    <property type="match status" value="1"/>
</dbReference>
<dbReference type="EMBL" id="BARV01010708">
    <property type="protein sequence ID" value="GAI15425.1"/>
    <property type="molecule type" value="Genomic_DNA"/>
</dbReference>
<reference evidence="4" key="1">
    <citation type="journal article" date="2014" name="Front. Microbiol.">
        <title>High frequency of phylogenetically diverse reductive dehalogenase-homologous genes in deep subseafloor sedimentary metagenomes.</title>
        <authorList>
            <person name="Kawai M."/>
            <person name="Futagami T."/>
            <person name="Toyoda A."/>
            <person name="Takaki Y."/>
            <person name="Nishi S."/>
            <person name="Hori S."/>
            <person name="Arai W."/>
            <person name="Tsubouchi T."/>
            <person name="Morono Y."/>
            <person name="Uchiyama I."/>
            <person name="Ito T."/>
            <person name="Fujiyama A."/>
            <person name="Inagaki F."/>
            <person name="Takami H."/>
        </authorList>
    </citation>
    <scope>NUCLEOTIDE SEQUENCE</scope>
    <source>
        <strain evidence="4">Expedition CK06-06</strain>
    </source>
</reference>
<dbReference type="InterPro" id="IPR050130">
    <property type="entry name" value="ClpA_ClpB"/>
</dbReference>
<dbReference type="InterPro" id="IPR019489">
    <property type="entry name" value="Clp_ATPase_C"/>
</dbReference>
<dbReference type="FunFam" id="1.10.8.60:FF:000017">
    <property type="entry name" value="ATP-dependent chaperone ClpB"/>
    <property type="match status" value="1"/>
</dbReference>
<dbReference type="GO" id="GO:0034605">
    <property type="term" value="P:cellular response to heat"/>
    <property type="evidence" value="ECO:0007669"/>
    <property type="project" value="TreeGrafter"/>
</dbReference>
<dbReference type="SUPFAM" id="SSF52540">
    <property type="entry name" value="P-loop containing nucleoside triphosphate hydrolases"/>
    <property type="match status" value="1"/>
</dbReference>
<organism evidence="4">
    <name type="scientific">marine sediment metagenome</name>
    <dbReference type="NCBI Taxonomy" id="412755"/>
    <lineage>
        <taxon>unclassified sequences</taxon>
        <taxon>metagenomes</taxon>
        <taxon>ecological metagenomes</taxon>
    </lineage>
</organism>
<dbReference type="PANTHER" id="PTHR11638:SF18">
    <property type="entry name" value="HEAT SHOCK PROTEIN 104"/>
    <property type="match status" value="1"/>
</dbReference>
<keyword evidence="2" id="KW-0067">ATP-binding</keyword>